<reference evidence="5 6" key="1">
    <citation type="submission" date="2020-04" db="EMBL/GenBank/DDBJ databases">
        <title>MicrobeNet Type strains.</title>
        <authorList>
            <person name="Nicholson A.C."/>
        </authorList>
    </citation>
    <scope>NUCLEOTIDE SEQUENCE [LARGE SCALE GENOMIC DNA]</scope>
    <source>
        <strain evidence="5 6">DSM 45078</strain>
    </source>
</reference>
<keyword evidence="2" id="KW-0238">DNA-binding</keyword>
<dbReference type="PROSITE" id="PS50995">
    <property type="entry name" value="HTH_MARR_2"/>
    <property type="match status" value="1"/>
</dbReference>
<keyword evidence="6" id="KW-1185">Reference proteome</keyword>
<protein>
    <submittedName>
        <fullName evidence="5">MarR family transcriptional regulator</fullName>
    </submittedName>
</protein>
<name>A0A846XDG5_9NOCA</name>
<evidence type="ECO:0000256" key="1">
    <source>
        <dbReference type="ARBA" id="ARBA00023015"/>
    </source>
</evidence>
<keyword evidence="3" id="KW-0804">Transcription</keyword>
<evidence type="ECO:0000313" key="6">
    <source>
        <dbReference type="Proteomes" id="UP000565715"/>
    </source>
</evidence>
<dbReference type="PANTHER" id="PTHR33164:SF64">
    <property type="entry name" value="TRANSCRIPTIONAL REGULATOR SLYA"/>
    <property type="match status" value="1"/>
</dbReference>
<dbReference type="Gene3D" id="1.10.10.10">
    <property type="entry name" value="Winged helix-like DNA-binding domain superfamily/Winged helix DNA-binding domain"/>
    <property type="match status" value="1"/>
</dbReference>
<feature type="domain" description="HTH marR-type" evidence="4">
    <location>
        <begin position="5"/>
        <end position="138"/>
    </location>
</feature>
<dbReference type="AlphaFoldDB" id="A0A846XDG5"/>
<evidence type="ECO:0000256" key="2">
    <source>
        <dbReference type="ARBA" id="ARBA00023125"/>
    </source>
</evidence>
<dbReference type="Proteomes" id="UP000565715">
    <property type="component" value="Unassembled WGS sequence"/>
</dbReference>
<keyword evidence="1" id="KW-0805">Transcription regulation</keyword>
<dbReference type="Pfam" id="PF12802">
    <property type="entry name" value="MarR_2"/>
    <property type="match status" value="1"/>
</dbReference>
<dbReference type="InterPro" id="IPR036388">
    <property type="entry name" value="WH-like_DNA-bd_sf"/>
</dbReference>
<dbReference type="InterPro" id="IPR036390">
    <property type="entry name" value="WH_DNA-bd_sf"/>
</dbReference>
<dbReference type="GO" id="GO:0003700">
    <property type="term" value="F:DNA-binding transcription factor activity"/>
    <property type="evidence" value="ECO:0007669"/>
    <property type="project" value="InterPro"/>
</dbReference>
<dbReference type="EMBL" id="JAAXOO010000001">
    <property type="protein sequence ID" value="NKY32780.1"/>
    <property type="molecule type" value="Genomic_DNA"/>
</dbReference>
<dbReference type="GO" id="GO:0003677">
    <property type="term" value="F:DNA binding"/>
    <property type="evidence" value="ECO:0007669"/>
    <property type="project" value="UniProtKB-KW"/>
</dbReference>
<comment type="caution">
    <text evidence="5">The sequence shown here is derived from an EMBL/GenBank/DDBJ whole genome shotgun (WGS) entry which is preliminary data.</text>
</comment>
<gene>
    <name evidence="5" type="ORF">HGA13_06765</name>
</gene>
<dbReference type="InterPro" id="IPR039422">
    <property type="entry name" value="MarR/SlyA-like"/>
</dbReference>
<evidence type="ECO:0000256" key="3">
    <source>
        <dbReference type="ARBA" id="ARBA00023163"/>
    </source>
</evidence>
<dbReference type="SUPFAM" id="SSF46785">
    <property type="entry name" value="Winged helix' DNA-binding domain"/>
    <property type="match status" value="1"/>
</dbReference>
<proteinExistence type="predicted"/>
<organism evidence="5 6">
    <name type="scientific">Nocardia speluncae</name>
    <dbReference type="NCBI Taxonomy" id="419477"/>
    <lineage>
        <taxon>Bacteria</taxon>
        <taxon>Bacillati</taxon>
        <taxon>Actinomycetota</taxon>
        <taxon>Actinomycetes</taxon>
        <taxon>Mycobacteriales</taxon>
        <taxon>Nocardiaceae</taxon>
        <taxon>Nocardia</taxon>
    </lineage>
</organism>
<sequence>MPPLTEDIGFLLSRTAALLTQEVNQVLAPEGLRVRSYTVLHLACENPAGISQKSVADASGMDPSQVVALLDGLEERELVRRQPDPNDRRSKLLVATDTGRELCLRAQASVQRAQEEHLHPLPAWMVDGLRDTLRSIISPGRTP</sequence>
<dbReference type="PANTHER" id="PTHR33164">
    <property type="entry name" value="TRANSCRIPTIONAL REGULATOR, MARR FAMILY"/>
    <property type="match status" value="1"/>
</dbReference>
<dbReference type="SMART" id="SM00347">
    <property type="entry name" value="HTH_MARR"/>
    <property type="match status" value="1"/>
</dbReference>
<dbReference type="PRINTS" id="PR00598">
    <property type="entry name" value="HTHMARR"/>
</dbReference>
<dbReference type="GO" id="GO:0006950">
    <property type="term" value="P:response to stress"/>
    <property type="evidence" value="ECO:0007669"/>
    <property type="project" value="TreeGrafter"/>
</dbReference>
<evidence type="ECO:0000259" key="4">
    <source>
        <dbReference type="PROSITE" id="PS50995"/>
    </source>
</evidence>
<accession>A0A846XDG5</accession>
<evidence type="ECO:0000313" key="5">
    <source>
        <dbReference type="EMBL" id="NKY32780.1"/>
    </source>
</evidence>
<dbReference type="InterPro" id="IPR000835">
    <property type="entry name" value="HTH_MarR-typ"/>
</dbReference>